<dbReference type="PANTHER" id="PTHR12788">
    <property type="entry name" value="PROTEIN-TYROSINE SULFOTRANSFERASE 2"/>
    <property type="match status" value="1"/>
</dbReference>
<dbReference type="Gene3D" id="3.40.50.300">
    <property type="entry name" value="P-loop containing nucleotide triphosphate hydrolases"/>
    <property type="match status" value="1"/>
</dbReference>
<dbReference type="SUPFAM" id="SSF48452">
    <property type="entry name" value="TPR-like"/>
    <property type="match status" value="1"/>
</dbReference>
<sequence length="525" mass="58579">MNDSVQLYEQALAAFNRRDWRQALDLCSRVLPQAPQHAGLHYITGIATLELQLLPAAARHLGQACQLEPDNSMYAAQYARLLSIARLTNESLAAADRAMALSPREPVTLDTLGVVYTQGHAHARAAAAFRQATTLAPGEVHHRYNLATALIATGDLDEAEQALETCIAMEPRWWRAHLTLAHLRKARPDRHHLPRLLELLPRADGDAHASMYMHLALAKEFEDLGDYDQSFRHLAAGKAAGGQTRQYAISRDEALFEALIRAFPAPEADTAGFASDAPVFIIGMPRSGTTLVERIISSHPDVQSAGELQNFGMVLKRASGSNTPFLLDPLTIARARNLDWQGLGRAYIDSTRSVAGSRKHFIDKLPHNFLYAGFIARALPQARIICLRRDPMDTCLSNFRQLFALTGPYYDYSFDLLDTARYYALFDRLMAHWQRVLPGRILEVRYEDLVDDQEAESRRIIAHCGLAWDDACLDFHANQAPVATASAVQVREPMYRTSLARWKRYGAHLDGLQQVLREAGIPLES</sequence>
<dbReference type="GO" id="GO:0008476">
    <property type="term" value="F:protein-tyrosine sulfotransferase activity"/>
    <property type="evidence" value="ECO:0007669"/>
    <property type="project" value="InterPro"/>
</dbReference>
<name>A0A4R0YK44_9GAMM</name>
<dbReference type="SUPFAM" id="SSF52540">
    <property type="entry name" value="P-loop containing nucleoside triphosphate hydrolases"/>
    <property type="match status" value="1"/>
</dbReference>
<dbReference type="Gene3D" id="1.25.40.10">
    <property type="entry name" value="Tetratricopeptide repeat domain"/>
    <property type="match status" value="1"/>
</dbReference>
<proteinExistence type="predicted"/>
<dbReference type="PANTHER" id="PTHR12788:SF10">
    <property type="entry name" value="PROTEIN-TYROSINE SULFOTRANSFERASE"/>
    <property type="match status" value="1"/>
</dbReference>
<evidence type="ECO:0000313" key="2">
    <source>
        <dbReference type="EMBL" id="TCI08881.1"/>
    </source>
</evidence>
<accession>A0A4R0YK44</accession>
<dbReference type="InterPro" id="IPR019734">
    <property type="entry name" value="TPR_rpt"/>
</dbReference>
<organism evidence="2 3">
    <name type="scientific">Dyella soli</name>
    <dbReference type="NCBI Taxonomy" id="522319"/>
    <lineage>
        <taxon>Bacteria</taxon>
        <taxon>Pseudomonadati</taxon>
        <taxon>Pseudomonadota</taxon>
        <taxon>Gammaproteobacteria</taxon>
        <taxon>Lysobacterales</taxon>
        <taxon>Rhodanobacteraceae</taxon>
        <taxon>Dyella</taxon>
    </lineage>
</organism>
<dbReference type="SMART" id="SM00028">
    <property type="entry name" value="TPR"/>
    <property type="match status" value="4"/>
</dbReference>
<dbReference type="Proteomes" id="UP000291822">
    <property type="component" value="Unassembled WGS sequence"/>
</dbReference>
<comment type="caution">
    <text evidence="2">The sequence shown here is derived from an EMBL/GenBank/DDBJ whole genome shotgun (WGS) entry which is preliminary data.</text>
</comment>
<reference evidence="2 3" key="1">
    <citation type="submission" date="2019-02" db="EMBL/GenBank/DDBJ databases">
        <title>Dyella amyloliquefaciens sp. nov., isolated from forest soil.</title>
        <authorList>
            <person name="Gao Z.-H."/>
            <person name="Qiu L.-H."/>
        </authorList>
    </citation>
    <scope>NUCLEOTIDE SEQUENCE [LARGE SCALE GENOMIC DNA]</scope>
    <source>
        <strain evidence="2 3">KACC 12747</strain>
    </source>
</reference>
<dbReference type="EMBL" id="SJTG01000003">
    <property type="protein sequence ID" value="TCI08881.1"/>
    <property type="molecule type" value="Genomic_DNA"/>
</dbReference>
<dbReference type="InterPro" id="IPR011990">
    <property type="entry name" value="TPR-like_helical_dom_sf"/>
</dbReference>
<dbReference type="AlphaFoldDB" id="A0A4R0YK44"/>
<keyword evidence="3" id="KW-1185">Reference proteome</keyword>
<keyword evidence="1 2" id="KW-0808">Transferase</keyword>
<dbReference type="Pfam" id="PF13469">
    <property type="entry name" value="Sulfotransfer_3"/>
    <property type="match status" value="1"/>
</dbReference>
<dbReference type="Pfam" id="PF14559">
    <property type="entry name" value="TPR_19"/>
    <property type="match status" value="1"/>
</dbReference>
<protein>
    <submittedName>
        <fullName evidence="2">Sulfotransferase family protein</fullName>
    </submittedName>
</protein>
<gene>
    <name evidence="2" type="ORF">EZM97_21780</name>
</gene>
<dbReference type="InterPro" id="IPR027417">
    <property type="entry name" value="P-loop_NTPase"/>
</dbReference>
<evidence type="ECO:0000256" key="1">
    <source>
        <dbReference type="ARBA" id="ARBA00022679"/>
    </source>
</evidence>
<evidence type="ECO:0000313" key="3">
    <source>
        <dbReference type="Proteomes" id="UP000291822"/>
    </source>
</evidence>
<dbReference type="InterPro" id="IPR026634">
    <property type="entry name" value="TPST-like"/>
</dbReference>
<dbReference type="RefSeq" id="WP_131410736.1">
    <property type="nucleotide sequence ID" value="NZ_SJTG01000003.1"/>
</dbReference>